<feature type="signal peptide" evidence="2">
    <location>
        <begin position="1"/>
        <end position="25"/>
    </location>
</feature>
<dbReference type="AlphaFoldDB" id="A0A6M4GQC8"/>
<dbReference type="Gene3D" id="2.130.10.10">
    <property type="entry name" value="YVTN repeat-like/Quinoprotein amine dehydrogenase"/>
    <property type="match status" value="1"/>
</dbReference>
<keyword evidence="1" id="KW-0812">Transmembrane</keyword>
<dbReference type="KEGG" id="uru:DSM104443_00382"/>
<dbReference type="Pfam" id="PF21959">
    <property type="entry name" value="DUF6923"/>
    <property type="match status" value="1"/>
</dbReference>
<keyword evidence="1" id="KW-0472">Membrane</keyword>
<feature type="chain" id="PRO_5026853861" description="DUF6923 domain-containing protein" evidence="2">
    <location>
        <begin position="26"/>
        <end position="303"/>
    </location>
</feature>
<gene>
    <name evidence="4" type="ORF">DSM104443_00382</name>
</gene>
<keyword evidence="1" id="KW-1133">Transmembrane helix</keyword>
<evidence type="ECO:0000256" key="1">
    <source>
        <dbReference type="SAM" id="Phobius"/>
    </source>
</evidence>
<protein>
    <recommendedName>
        <fullName evidence="3">DUF6923 domain-containing protein</fullName>
    </recommendedName>
</protein>
<keyword evidence="2" id="KW-0732">Signal</keyword>
<evidence type="ECO:0000313" key="5">
    <source>
        <dbReference type="Proteomes" id="UP000501534"/>
    </source>
</evidence>
<accession>A0A6M4GQC8</accession>
<evidence type="ECO:0000256" key="2">
    <source>
        <dbReference type="SAM" id="SignalP"/>
    </source>
</evidence>
<dbReference type="InterPro" id="IPR054215">
    <property type="entry name" value="DUF6923"/>
</dbReference>
<feature type="transmembrane region" description="Helical" evidence="1">
    <location>
        <begin position="281"/>
        <end position="299"/>
    </location>
</feature>
<dbReference type="Proteomes" id="UP000501534">
    <property type="component" value="Chromosome"/>
</dbReference>
<reference evidence="4 5" key="1">
    <citation type="submission" date="2020-04" db="EMBL/GenBank/DDBJ databases">
        <title>Usitatibacter rugosus gen. nov., sp. nov. and Usitatibacter palustris sp. nov., novel members of Usitatibacteraceae fam. nov. within the order Nitrosomonadales isolated from soil.</title>
        <authorList>
            <person name="Huber K.J."/>
            <person name="Neumann-Schaal M."/>
            <person name="Geppert A."/>
            <person name="Luckner M."/>
            <person name="Wanner G."/>
            <person name="Overmann J."/>
        </authorList>
    </citation>
    <scope>NUCLEOTIDE SEQUENCE [LARGE SCALE GENOMIC DNA]</scope>
    <source>
        <strain evidence="4 5">0125_3</strain>
    </source>
</reference>
<keyword evidence="5" id="KW-1185">Reference proteome</keyword>
<evidence type="ECO:0000259" key="3">
    <source>
        <dbReference type="Pfam" id="PF21959"/>
    </source>
</evidence>
<feature type="domain" description="DUF6923" evidence="3">
    <location>
        <begin position="149"/>
        <end position="253"/>
    </location>
</feature>
<dbReference type="SUPFAM" id="SSF63825">
    <property type="entry name" value="YWTD domain"/>
    <property type="match status" value="1"/>
</dbReference>
<name>A0A6M4GQC8_9PROT</name>
<proteinExistence type="predicted"/>
<evidence type="ECO:0000313" key="4">
    <source>
        <dbReference type="EMBL" id="QJR09342.1"/>
    </source>
</evidence>
<organism evidence="4 5">
    <name type="scientific">Usitatibacter rugosus</name>
    <dbReference type="NCBI Taxonomy" id="2732067"/>
    <lineage>
        <taxon>Bacteria</taxon>
        <taxon>Pseudomonadati</taxon>
        <taxon>Pseudomonadota</taxon>
        <taxon>Betaproteobacteria</taxon>
        <taxon>Nitrosomonadales</taxon>
        <taxon>Usitatibacteraceae</taxon>
        <taxon>Usitatibacter</taxon>
    </lineage>
</organism>
<dbReference type="EMBL" id="CP053069">
    <property type="protein sequence ID" value="QJR09342.1"/>
    <property type="molecule type" value="Genomic_DNA"/>
</dbReference>
<dbReference type="InterPro" id="IPR015943">
    <property type="entry name" value="WD40/YVTN_repeat-like_dom_sf"/>
</dbReference>
<sequence length="303" mass="30621">MRRWRTPFAFTALLLALLAAPVAGAADTLYASTVSGYNASSVEVGVGALYTINPADAAPTKVGPIQVDGKFSIGVTGLAFHPATGVLYGITAGLSPHLPHSLVTIDPTTAEAKVIGPLGLSGSDISFGSDGKLYMWVPSLGQLGTVSISSGVVTLIGTAGESVPTGGLTVDESGAMLIATTGATGTLDTVDAATGAVTRGKRLSQAPYESGINSLTLSPRGVLFAVNTNMGAPASTRLVRIDTKTGAITNVGALPSDTDALAFKAADKAASSGIDPNWPRIAFAAFVVIGLVVLVFVVVRPKR</sequence>
<dbReference type="RefSeq" id="WP_171089035.1">
    <property type="nucleotide sequence ID" value="NZ_CP053069.1"/>
</dbReference>